<dbReference type="Pfam" id="PF21338">
    <property type="entry name" value="Top1B_N_bact"/>
    <property type="match status" value="1"/>
</dbReference>
<feature type="domain" description="DNA topoisomerase I catalytic core eukaryotic-type" evidence="1">
    <location>
        <begin position="108"/>
        <end position="324"/>
    </location>
</feature>
<dbReference type="Gene3D" id="3.90.15.10">
    <property type="entry name" value="Topoisomerase I, Chain A, domain 3"/>
    <property type="match status" value="1"/>
</dbReference>
<gene>
    <name evidence="3" type="ORF">ACFO3O_20770</name>
</gene>
<reference evidence="4" key="1">
    <citation type="journal article" date="2019" name="Int. J. Syst. Evol. Microbiol.">
        <title>The Global Catalogue of Microorganisms (GCM) 10K type strain sequencing project: providing services to taxonomists for standard genome sequencing and annotation.</title>
        <authorList>
            <consortium name="The Broad Institute Genomics Platform"/>
            <consortium name="The Broad Institute Genome Sequencing Center for Infectious Disease"/>
            <person name="Wu L."/>
            <person name="Ma J."/>
        </authorList>
    </citation>
    <scope>NUCLEOTIDE SEQUENCE [LARGE SCALE GENOMIC DNA]</scope>
    <source>
        <strain evidence="4">YJ-61-S</strain>
    </source>
</reference>
<evidence type="ECO:0000313" key="4">
    <source>
        <dbReference type="Proteomes" id="UP001596043"/>
    </source>
</evidence>
<dbReference type="SUPFAM" id="SSF56349">
    <property type="entry name" value="DNA breaking-rejoining enzymes"/>
    <property type="match status" value="1"/>
</dbReference>
<comment type="caution">
    <text evidence="3">The sequence shown here is derived from an EMBL/GenBank/DDBJ whole genome shotgun (WGS) entry which is preliminary data.</text>
</comment>
<evidence type="ECO:0000259" key="1">
    <source>
        <dbReference type="Pfam" id="PF01028"/>
    </source>
</evidence>
<dbReference type="Gene3D" id="1.10.132.120">
    <property type="match status" value="1"/>
</dbReference>
<dbReference type="PROSITE" id="PS52038">
    <property type="entry name" value="TOPO_IB_2"/>
    <property type="match status" value="1"/>
</dbReference>
<dbReference type="EMBL" id="JBHSFV010000018">
    <property type="protein sequence ID" value="MFC4636352.1"/>
    <property type="molecule type" value="Genomic_DNA"/>
</dbReference>
<dbReference type="InterPro" id="IPR035447">
    <property type="entry name" value="DNA_topo_I_N_sf"/>
</dbReference>
<dbReference type="InterPro" id="IPR011010">
    <property type="entry name" value="DNA_brk_join_enz"/>
</dbReference>
<sequence length="368" mass="43233">MMNLDDYKNLDFINSLLNTPDQVIDKLDLIYVYDDSLSIERIKKEKDFDYLHEGKPLKDKDQLARIQGLVIPPAWQQVKISYPYNGHLQAVGRDVKNRKQYRYHPLWNQVRNQTKFLKMTNFGHQLPKIRARVDTDLEKSGWPKKKVLALVIRLMEETHIRIGSRQYAKRNKTYGLATMRTRHVSVAKDKLKFHFVGKKGKEHSISIRNKKLARLVNRCEEIPGWELFQYYDDSGTKHSIDSGMINEYIHDICGELFTAKDFRTWAGTSIFFESLLELGIASSEKEKKENLLTAFDATAKELGNTRNVCRKYYVHPMVIHRYTNDAIAEDFKKLDLLNDEKEYLSDSEIVLLEMMENYTPRFIKDILE</sequence>
<dbReference type="Proteomes" id="UP001596043">
    <property type="component" value="Unassembled WGS sequence"/>
</dbReference>
<name>A0ABV9I1R7_9FLAO</name>
<evidence type="ECO:0000259" key="2">
    <source>
        <dbReference type="Pfam" id="PF21338"/>
    </source>
</evidence>
<dbReference type="Pfam" id="PF01028">
    <property type="entry name" value="Topoisom_I"/>
    <property type="match status" value="1"/>
</dbReference>
<keyword evidence="4" id="KW-1185">Reference proteome</keyword>
<dbReference type="SUPFAM" id="SSF55869">
    <property type="entry name" value="DNA topoisomerase I domain"/>
    <property type="match status" value="1"/>
</dbReference>
<dbReference type="Gene3D" id="3.30.66.10">
    <property type="entry name" value="DNA topoisomerase I domain"/>
    <property type="match status" value="1"/>
</dbReference>
<dbReference type="RefSeq" id="WP_379982462.1">
    <property type="nucleotide sequence ID" value="NZ_JBHSFV010000018.1"/>
</dbReference>
<proteinExistence type="predicted"/>
<protein>
    <submittedName>
        <fullName evidence="3">DNA topoisomerase IB</fullName>
    </submittedName>
</protein>
<dbReference type="InterPro" id="IPR049331">
    <property type="entry name" value="Top1B_N_bact"/>
</dbReference>
<organism evidence="3 4">
    <name type="scientific">Dokdonia ponticola</name>
    <dbReference type="NCBI Taxonomy" id="2041041"/>
    <lineage>
        <taxon>Bacteria</taxon>
        <taxon>Pseudomonadati</taxon>
        <taxon>Bacteroidota</taxon>
        <taxon>Flavobacteriia</taxon>
        <taxon>Flavobacteriales</taxon>
        <taxon>Flavobacteriaceae</taxon>
        <taxon>Dokdonia</taxon>
    </lineage>
</organism>
<evidence type="ECO:0000313" key="3">
    <source>
        <dbReference type="EMBL" id="MFC4636352.1"/>
    </source>
</evidence>
<feature type="domain" description="DNA topoisomerase IB N-terminal" evidence="2">
    <location>
        <begin position="48"/>
        <end position="94"/>
    </location>
</feature>
<dbReference type="InterPro" id="IPR014711">
    <property type="entry name" value="TopoI_cat_a-hlx-sub_euk"/>
</dbReference>
<dbReference type="InterPro" id="IPR013500">
    <property type="entry name" value="TopoI_cat_euk"/>
</dbReference>
<accession>A0ABV9I1R7</accession>